<dbReference type="AlphaFoldDB" id="A0A8A4TPF2"/>
<proteinExistence type="predicted"/>
<gene>
    <name evidence="2" type="ORF">J3U87_01325</name>
</gene>
<dbReference type="Pfam" id="PF26621">
    <property type="entry name" value="DUF8198"/>
    <property type="match status" value="1"/>
</dbReference>
<name>A0A8A4TPF2_SULCO</name>
<organism evidence="2 3">
    <name type="scientific">Sulfidibacter corallicola</name>
    <dbReference type="NCBI Taxonomy" id="2818388"/>
    <lineage>
        <taxon>Bacteria</taxon>
        <taxon>Pseudomonadati</taxon>
        <taxon>Acidobacteriota</taxon>
        <taxon>Holophagae</taxon>
        <taxon>Acanthopleuribacterales</taxon>
        <taxon>Acanthopleuribacteraceae</taxon>
        <taxon>Sulfidibacter</taxon>
    </lineage>
</organism>
<feature type="domain" description="DUF8198" evidence="1">
    <location>
        <begin position="16"/>
        <end position="213"/>
    </location>
</feature>
<dbReference type="RefSeq" id="WP_237381219.1">
    <property type="nucleotide sequence ID" value="NZ_CP071793.1"/>
</dbReference>
<dbReference type="InterPro" id="IPR058511">
    <property type="entry name" value="DUF8198"/>
</dbReference>
<protein>
    <recommendedName>
        <fullName evidence="1">DUF8198 domain-containing protein</fullName>
    </recommendedName>
</protein>
<evidence type="ECO:0000259" key="1">
    <source>
        <dbReference type="Pfam" id="PF26621"/>
    </source>
</evidence>
<accession>A0A8A4TPF2</accession>
<dbReference type="Proteomes" id="UP000663929">
    <property type="component" value="Chromosome"/>
</dbReference>
<evidence type="ECO:0000313" key="3">
    <source>
        <dbReference type="Proteomes" id="UP000663929"/>
    </source>
</evidence>
<dbReference type="InterPro" id="IPR058063">
    <property type="entry name" value="FFLEE_fam"/>
</dbReference>
<reference evidence="2" key="1">
    <citation type="submission" date="2021-03" db="EMBL/GenBank/DDBJ databases">
        <title>Acanthopleuribacteraceae sp. M133.</title>
        <authorList>
            <person name="Wang G."/>
        </authorList>
    </citation>
    <scope>NUCLEOTIDE SEQUENCE</scope>
    <source>
        <strain evidence="2">M133</strain>
    </source>
</reference>
<sequence length="217" mass="25600">MSVPTTRREAGREVEDPRYRYLKGFQSKRLRDTYDDFASRPKYASACYFFFEEIYSTEDTTDRDESFRKIYGTVQRFLGGEVVESMTRLIELQELTIKLDMRILDVLLEREAPVEFGMETYESAYKLSENYQERVRQIELLEFTLRLIHKISHRFGIGMVLKGLRSACVLLGHTRMVDFLMSGYKAFADLKSIEPLVSAMSQRERERLDRIWALEIP</sequence>
<keyword evidence="3" id="KW-1185">Reference proteome</keyword>
<evidence type="ECO:0000313" key="2">
    <source>
        <dbReference type="EMBL" id="QTD51084.1"/>
    </source>
</evidence>
<dbReference type="EMBL" id="CP071793">
    <property type="protein sequence ID" value="QTD51084.1"/>
    <property type="molecule type" value="Genomic_DNA"/>
</dbReference>
<dbReference type="KEGG" id="scor:J3U87_01325"/>
<dbReference type="NCBIfam" id="NF047641">
    <property type="entry name" value="FFLEE_fam"/>
    <property type="match status" value="1"/>
</dbReference>